<comment type="caution">
    <text evidence="1">The sequence shown here is derived from an EMBL/GenBank/DDBJ whole genome shotgun (WGS) entry which is preliminary data.</text>
</comment>
<gene>
    <name evidence="1" type="ORF">AVEN_112001_1</name>
</gene>
<dbReference type="EMBL" id="BGPR01002284">
    <property type="protein sequence ID" value="GBM70946.1"/>
    <property type="molecule type" value="Genomic_DNA"/>
</dbReference>
<keyword evidence="2" id="KW-1185">Reference proteome</keyword>
<sequence>MDWSMKFQLKSANYTIKHSSVHDCAVTSQKNKVAKIIQYCIGYIFINFGIGPAGNCVRRFVIPAVDFGATCISLTGKFFASQSHQLSDISVLMNF</sequence>
<organism evidence="1 2">
    <name type="scientific">Araneus ventricosus</name>
    <name type="common">Orbweaver spider</name>
    <name type="synonym">Epeira ventricosa</name>
    <dbReference type="NCBI Taxonomy" id="182803"/>
    <lineage>
        <taxon>Eukaryota</taxon>
        <taxon>Metazoa</taxon>
        <taxon>Ecdysozoa</taxon>
        <taxon>Arthropoda</taxon>
        <taxon>Chelicerata</taxon>
        <taxon>Arachnida</taxon>
        <taxon>Araneae</taxon>
        <taxon>Araneomorphae</taxon>
        <taxon>Entelegynae</taxon>
        <taxon>Araneoidea</taxon>
        <taxon>Araneidae</taxon>
        <taxon>Araneus</taxon>
    </lineage>
</organism>
<dbReference type="Proteomes" id="UP000499080">
    <property type="component" value="Unassembled WGS sequence"/>
</dbReference>
<reference evidence="1 2" key="1">
    <citation type="journal article" date="2019" name="Sci. Rep.">
        <title>Orb-weaving spider Araneus ventricosus genome elucidates the spidroin gene catalogue.</title>
        <authorList>
            <person name="Kono N."/>
            <person name="Nakamura H."/>
            <person name="Ohtoshi R."/>
            <person name="Moran D.A.P."/>
            <person name="Shinohara A."/>
            <person name="Yoshida Y."/>
            <person name="Fujiwara M."/>
            <person name="Mori M."/>
            <person name="Tomita M."/>
            <person name="Arakawa K."/>
        </authorList>
    </citation>
    <scope>NUCLEOTIDE SEQUENCE [LARGE SCALE GENOMIC DNA]</scope>
</reference>
<accession>A0A4Y2I193</accession>
<dbReference type="AlphaFoldDB" id="A0A4Y2I193"/>
<proteinExistence type="predicted"/>
<protein>
    <submittedName>
        <fullName evidence="1">Uncharacterized protein</fullName>
    </submittedName>
</protein>
<name>A0A4Y2I193_ARAVE</name>
<evidence type="ECO:0000313" key="2">
    <source>
        <dbReference type="Proteomes" id="UP000499080"/>
    </source>
</evidence>
<evidence type="ECO:0000313" key="1">
    <source>
        <dbReference type="EMBL" id="GBM70946.1"/>
    </source>
</evidence>